<organism evidence="1 2">
    <name type="scientific">Siminovitchia terrae</name>
    <name type="common">Bacillus terrae</name>
    <dbReference type="NCBI Taxonomy" id="1914933"/>
    <lineage>
        <taxon>Bacteria</taxon>
        <taxon>Bacillati</taxon>
        <taxon>Bacillota</taxon>
        <taxon>Bacilli</taxon>
        <taxon>Bacillales</taxon>
        <taxon>Bacillaceae</taxon>
        <taxon>Siminovitchia</taxon>
    </lineage>
</organism>
<dbReference type="RefSeq" id="WP_120117689.1">
    <property type="nucleotide sequence ID" value="NZ_BORI01000015.1"/>
</dbReference>
<comment type="caution">
    <text evidence="1">The sequence shown here is derived from an EMBL/GenBank/DDBJ whole genome shotgun (WGS) entry which is preliminary data.</text>
</comment>
<name>A0A429X5A3_SIMTE</name>
<dbReference type="InterPro" id="IPR014962">
    <property type="entry name" value="YolD"/>
</dbReference>
<dbReference type="PANTHER" id="PTHR40051:SF1">
    <property type="entry name" value="YOLD-LIKE FAMILY PROTEIN"/>
    <property type="match status" value="1"/>
</dbReference>
<dbReference type="Pfam" id="PF08863">
    <property type="entry name" value="YolD"/>
    <property type="match status" value="1"/>
</dbReference>
<evidence type="ECO:0000313" key="2">
    <source>
        <dbReference type="Proteomes" id="UP000287296"/>
    </source>
</evidence>
<proteinExistence type="predicted"/>
<dbReference type="OrthoDB" id="1644322at2"/>
<dbReference type="AlphaFoldDB" id="A0A429X5A3"/>
<reference evidence="1 2" key="1">
    <citation type="submission" date="2018-12" db="EMBL/GenBank/DDBJ databases">
        <authorList>
            <person name="Sun L."/>
            <person name="Chen Z."/>
        </authorList>
    </citation>
    <scope>NUCLEOTIDE SEQUENCE [LARGE SCALE GENOMIC DNA]</scope>
    <source>
        <strain evidence="1 2">LMG 29736</strain>
    </source>
</reference>
<protein>
    <submittedName>
        <fullName evidence="1">YolD-like family protein</fullName>
    </submittedName>
</protein>
<dbReference type="EMBL" id="QYTW02000018">
    <property type="protein sequence ID" value="RST58608.1"/>
    <property type="molecule type" value="Genomic_DNA"/>
</dbReference>
<accession>A0A429X5A3</accession>
<dbReference type="Proteomes" id="UP000287296">
    <property type="component" value="Unassembled WGS sequence"/>
</dbReference>
<gene>
    <name evidence="1" type="ORF">D5F11_016380</name>
</gene>
<sequence length="116" mass="13758">MKPNKLTPGYNLRWESSRMMLPEHVRALNDLSVDSKRVKKPQLDEQEWEQINETIHIAMEFNQLLIFTVWIDGFFEEVTCSVHYINQMNKQMYVVDINLKAHRIDFDAIASVKFAE</sequence>
<evidence type="ECO:0000313" key="1">
    <source>
        <dbReference type="EMBL" id="RST58608.1"/>
    </source>
</evidence>
<dbReference type="PANTHER" id="PTHR40051">
    <property type="entry name" value="IG HYPOTHETICAL 15966"/>
    <property type="match status" value="1"/>
</dbReference>